<keyword evidence="4" id="KW-1185">Reference proteome</keyword>
<sequence length="279" mass="31257">MIIPRLLEQCLLVILLFAFRSSSNTFHPFSRLDVMGNYTVVNIHQCGRLCWYRQLCDFYSFNQNTSTAGAEINCVLHTGQNYATERKDGWVQRPATGTDVTNGCATRPCSQTEVCVPAPSNYQCLPVPSRCKQPGNVTDADVIVTGTSQDDVAIVRCREGLSVIPHNAVTELRCQVTSQWTTFDGTCVKAEYLFDPPENKFVGSLPSMIAPNWVMCVKGVFTDEGQLYLNLQPDVDNSHDVTFHFALKLVLLWNTLVCFYICSGTRNYGLEHVTMLWST</sequence>
<proteinExistence type="predicted"/>
<comment type="caution">
    <text evidence="3">The sequence shown here is derived from an EMBL/GenBank/DDBJ whole genome shotgun (WGS) entry which is preliminary data.</text>
</comment>
<evidence type="ECO:0000313" key="4">
    <source>
        <dbReference type="Proteomes" id="UP001519460"/>
    </source>
</evidence>
<accession>A0ABD0KBK1</accession>
<gene>
    <name evidence="3" type="ORF">BaRGS_00024230</name>
</gene>
<evidence type="ECO:0000256" key="1">
    <source>
        <dbReference type="ARBA" id="ARBA00023157"/>
    </source>
</evidence>
<reference evidence="3 4" key="1">
    <citation type="journal article" date="2023" name="Sci. Data">
        <title>Genome assembly of the Korean intertidal mud-creeper Batillaria attramentaria.</title>
        <authorList>
            <person name="Patra A.K."/>
            <person name="Ho P.T."/>
            <person name="Jun S."/>
            <person name="Lee S.J."/>
            <person name="Kim Y."/>
            <person name="Won Y.J."/>
        </authorList>
    </citation>
    <scope>NUCLEOTIDE SEQUENCE [LARGE SCALE GENOMIC DNA]</scope>
    <source>
        <strain evidence="3">Wonlab-2016</strain>
    </source>
</reference>
<evidence type="ECO:0008006" key="5">
    <source>
        <dbReference type="Google" id="ProtNLM"/>
    </source>
</evidence>
<protein>
    <recommendedName>
        <fullName evidence="5">Sushi domain-containing protein</fullName>
    </recommendedName>
</protein>
<dbReference type="EMBL" id="JACVVK020000209">
    <property type="protein sequence ID" value="KAK7484474.1"/>
    <property type="molecule type" value="Genomic_DNA"/>
</dbReference>
<dbReference type="AlphaFoldDB" id="A0ABD0KBK1"/>
<keyword evidence="1" id="KW-1015">Disulfide bond</keyword>
<dbReference type="InterPro" id="IPR035976">
    <property type="entry name" value="Sushi/SCR/CCP_sf"/>
</dbReference>
<dbReference type="SUPFAM" id="SSF57535">
    <property type="entry name" value="Complement control module/SCR domain"/>
    <property type="match status" value="1"/>
</dbReference>
<evidence type="ECO:0000313" key="3">
    <source>
        <dbReference type="EMBL" id="KAK7484474.1"/>
    </source>
</evidence>
<organism evidence="3 4">
    <name type="scientific">Batillaria attramentaria</name>
    <dbReference type="NCBI Taxonomy" id="370345"/>
    <lineage>
        <taxon>Eukaryota</taxon>
        <taxon>Metazoa</taxon>
        <taxon>Spiralia</taxon>
        <taxon>Lophotrochozoa</taxon>
        <taxon>Mollusca</taxon>
        <taxon>Gastropoda</taxon>
        <taxon>Caenogastropoda</taxon>
        <taxon>Sorbeoconcha</taxon>
        <taxon>Cerithioidea</taxon>
        <taxon>Batillariidae</taxon>
        <taxon>Batillaria</taxon>
    </lineage>
</organism>
<evidence type="ECO:0000256" key="2">
    <source>
        <dbReference type="SAM" id="SignalP"/>
    </source>
</evidence>
<dbReference type="Proteomes" id="UP001519460">
    <property type="component" value="Unassembled WGS sequence"/>
</dbReference>
<feature type="signal peptide" evidence="2">
    <location>
        <begin position="1"/>
        <end position="25"/>
    </location>
</feature>
<name>A0ABD0KBK1_9CAEN</name>
<keyword evidence="2" id="KW-0732">Signal</keyword>
<feature type="chain" id="PRO_5044749870" description="Sushi domain-containing protein" evidence="2">
    <location>
        <begin position="26"/>
        <end position="279"/>
    </location>
</feature>